<protein>
    <recommendedName>
        <fullName evidence="2">Glycosyltransferase 2-like domain-containing protein</fullName>
    </recommendedName>
</protein>
<evidence type="ECO:0000313" key="3">
    <source>
        <dbReference type="EMBL" id="PIS15291.1"/>
    </source>
</evidence>
<feature type="transmembrane region" description="Helical" evidence="1">
    <location>
        <begin position="460"/>
        <end position="479"/>
    </location>
</feature>
<dbReference type="CDD" id="cd02511">
    <property type="entry name" value="Beta4Glucosyltransferase"/>
    <property type="match status" value="1"/>
</dbReference>
<accession>A0A2H0WRP6</accession>
<dbReference type="PANTHER" id="PTHR43630:SF2">
    <property type="entry name" value="GLYCOSYLTRANSFERASE"/>
    <property type="match status" value="1"/>
</dbReference>
<dbReference type="CDD" id="cd00761">
    <property type="entry name" value="Glyco_tranf_GTA_type"/>
    <property type="match status" value="1"/>
</dbReference>
<dbReference type="InterPro" id="IPR001173">
    <property type="entry name" value="Glyco_trans_2-like"/>
</dbReference>
<dbReference type="EMBL" id="PEZH01000012">
    <property type="protein sequence ID" value="PIS15291.1"/>
    <property type="molecule type" value="Genomic_DNA"/>
</dbReference>
<dbReference type="SUPFAM" id="SSF53448">
    <property type="entry name" value="Nucleotide-diphospho-sugar transferases"/>
    <property type="match status" value="2"/>
</dbReference>
<dbReference type="AlphaFoldDB" id="A0A2H0WRP6"/>
<sequence>MVNLNMNKKQKGFSIILPTYNAAEELKLTIKSILKNSRLDNELIVIVDALKEGGWNKDILPVLEKFRIRPIINKNNLGPYGSWNKGVKLAKSDWFCFVTDDQYFAPNWDKALENFKKRRRILTSQLVEPGLIPVWPTNIKKDFGHNPQEFAEKDFLAFVKKASVSGLVDDGFFVPLVIHKRDFELLGGWPTKGEFGTRDAPANDIAFINKSKKIGFEFKRVLNSFSYHFQGSSWRRKKPARGISVAIISRPEEPKINETFDSVNDWVDEIVIVLDSRVEGNVYQAAKKFKAKIFYRDFDDYSSQKNFAIGKAKGDWILSLDADEVVSAGLAKELQEVSQDLSYNGYFLPRKNIIFGQTINYAGWYPDYQLRFFVKGYGEFTSLIHERINVRGGVGYLKNPLVHYNYQTVAGFIDRLNRYTDAEAQQLIISGYQFQGQDVLLRSTEEFFRRFFALRGWKDGFHGLSLSLLMAFYTLVTYLKVWEQAGFKKESLPAKEALKKIKKEWLFWWQTLLIAQEENKVKRFYLKVRKKLINMFYG</sequence>
<dbReference type="PANTHER" id="PTHR43630">
    <property type="entry name" value="POLY-BETA-1,6-N-ACETYL-D-GLUCOSAMINE SYNTHASE"/>
    <property type="match status" value="1"/>
</dbReference>
<keyword evidence="1" id="KW-1133">Transmembrane helix</keyword>
<organism evidence="3 4">
    <name type="scientific">Candidatus Shapirobacteria bacterium CG09_land_8_20_14_0_10_38_17</name>
    <dbReference type="NCBI Taxonomy" id="1974884"/>
    <lineage>
        <taxon>Bacteria</taxon>
        <taxon>Candidatus Shapironibacteriota</taxon>
    </lineage>
</organism>
<feature type="domain" description="Glycosyltransferase 2-like" evidence="2">
    <location>
        <begin position="244"/>
        <end position="353"/>
    </location>
</feature>
<evidence type="ECO:0000256" key="1">
    <source>
        <dbReference type="SAM" id="Phobius"/>
    </source>
</evidence>
<dbReference type="Gene3D" id="3.90.550.10">
    <property type="entry name" value="Spore Coat Polysaccharide Biosynthesis Protein SpsA, Chain A"/>
    <property type="match status" value="2"/>
</dbReference>
<dbReference type="Pfam" id="PF00535">
    <property type="entry name" value="Glycos_transf_2"/>
    <property type="match status" value="2"/>
</dbReference>
<keyword evidence="1" id="KW-0472">Membrane</keyword>
<dbReference type="Proteomes" id="UP000231282">
    <property type="component" value="Unassembled WGS sequence"/>
</dbReference>
<evidence type="ECO:0000313" key="4">
    <source>
        <dbReference type="Proteomes" id="UP000231282"/>
    </source>
</evidence>
<keyword evidence="1" id="KW-0812">Transmembrane</keyword>
<comment type="caution">
    <text evidence="3">The sequence shown here is derived from an EMBL/GenBank/DDBJ whole genome shotgun (WGS) entry which is preliminary data.</text>
</comment>
<gene>
    <name evidence="3" type="ORF">COT63_00720</name>
</gene>
<reference evidence="4" key="1">
    <citation type="submission" date="2017-09" db="EMBL/GenBank/DDBJ databases">
        <title>Depth-based differentiation of microbial function through sediment-hosted aquifers and enrichment of novel symbionts in the deep terrestrial subsurface.</title>
        <authorList>
            <person name="Probst A.J."/>
            <person name="Ladd B."/>
            <person name="Jarett J.K."/>
            <person name="Geller-Mcgrath D.E."/>
            <person name="Sieber C.M.K."/>
            <person name="Emerson J.B."/>
            <person name="Anantharaman K."/>
            <person name="Thomas B.C."/>
            <person name="Malmstrom R."/>
            <person name="Stieglmeier M."/>
            <person name="Klingl A."/>
            <person name="Woyke T."/>
            <person name="Ryan C.M."/>
            <person name="Banfield J.F."/>
        </authorList>
    </citation>
    <scope>NUCLEOTIDE SEQUENCE [LARGE SCALE GENOMIC DNA]</scope>
</reference>
<dbReference type="InterPro" id="IPR029044">
    <property type="entry name" value="Nucleotide-diphossugar_trans"/>
</dbReference>
<proteinExistence type="predicted"/>
<evidence type="ECO:0000259" key="2">
    <source>
        <dbReference type="Pfam" id="PF00535"/>
    </source>
</evidence>
<feature type="domain" description="Glycosyltransferase 2-like" evidence="2">
    <location>
        <begin position="14"/>
        <end position="114"/>
    </location>
</feature>
<name>A0A2H0WRP6_9BACT</name>